<dbReference type="EMBL" id="NQVE01000215">
    <property type="protein sequence ID" value="RAL37734.1"/>
    <property type="molecule type" value="Genomic_DNA"/>
</dbReference>
<evidence type="ECO:0000313" key="2">
    <source>
        <dbReference type="Proteomes" id="UP000249390"/>
    </source>
</evidence>
<protein>
    <submittedName>
        <fullName evidence="1">Uncharacterized protein</fullName>
    </submittedName>
</protein>
<proteinExistence type="predicted"/>
<name>A0A328CWW4_9ASTE</name>
<sequence length="100" mass="11359">MFKFGEGRSCHHWLRGLKPLLVSKLGGRWEKYNTKCTHSNNNLGEAVPYSHGYIKINVGALMGLVNGVSGFRFIARDDRGTLLQHEIYVVEDILDIEKQN</sequence>
<gene>
    <name evidence="1" type="ORF">DM860_000428</name>
</gene>
<keyword evidence="2" id="KW-1185">Reference proteome</keyword>
<evidence type="ECO:0000313" key="1">
    <source>
        <dbReference type="EMBL" id="RAL37734.1"/>
    </source>
</evidence>
<organism evidence="1 2">
    <name type="scientific">Cuscuta australis</name>
    <dbReference type="NCBI Taxonomy" id="267555"/>
    <lineage>
        <taxon>Eukaryota</taxon>
        <taxon>Viridiplantae</taxon>
        <taxon>Streptophyta</taxon>
        <taxon>Embryophyta</taxon>
        <taxon>Tracheophyta</taxon>
        <taxon>Spermatophyta</taxon>
        <taxon>Magnoliopsida</taxon>
        <taxon>eudicotyledons</taxon>
        <taxon>Gunneridae</taxon>
        <taxon>Pentapetalae</taxon>
        <taxon>asterids</taxon>
        <taxon>lamiids</taxon>
        <taxon>Solanales</taxon>
        <taxon>Convolvulaceae</taxon>
        <taxon>Cuscuteae</taxon>
        <taxon>Cuscuta</taxon>
        <taxon>Cuscuta subgen. Grammica</taxon>
        <taxon>Cuscuta sect. Cleistogrammica</taxon>
    </lineage>
</organism>
<accession>A0A328CWW4</accession>
<dbReference type="AlphaFoldDB" id="A0A328CWW4"/>
<reference evidence="1 2" key="1">
    <citation type="submission" date="2018-06" db="EMBL/GenBank/DDBJ databases">
        <title>The Genome of Cuscuta australis (Dodder) Provides Insight into the Evolution of Plant Parasitism.</title>
        <authorList>
            <person name="Liu H."/>
        </authorList>
    </citation>
    <scope>NUCLEOTIDE SEQUENCE [LARGE SCALE GENOMIC DNA]</scope>
    <source>
        <strain evidence="2">cv. Yunnan</strain>
        <tissue evidence="1">Vines</tissue>
    </source>
</reference>
<dbReference type="Proteomes" id="UP000249390">
    <property type="component" value="Unassembled WGS sequence"/>
</dbReference>
<comment type="caution">
    <text evidence="1">The sequence shown here is derived from an EMBL/GenBank/DDBJ whole genome shotgun (WGS) entry which is preliminary data.</text>
</comment>